<proteinExistence type="predicted"/>
<gene>
    <name evidence="1" type="ORF">MG293_010158</name>
</gene>
<accession>A0AAD4U3I9</accession>
<sequence>MDHVLKPLMLRGLRTLTKFIFDSAASQPKKNPQFCPLVPLSSGGAAGSQAGHELDGNEAQGRFSLQLPSYPLMNRYPQSPVVPPPPPPDSASPSIFHIPGCLSSPCQAAIIFPSLFTAPDPAPCNPSSTLIIIIMTTVNRTSTLCLECAQYPYLHLMGP</sequence>
<evidence type="ECO:0000313" key="2">
    <source>
        <dbReference type="Proteomes" id="UP001214576"/>
    </source>
</evidence>
<comment type="caution">
    <text evidence="1">The sequence shown here is derived from an EMBL/GenBank/DDBJ whole genome shotgun (WGS) entry which is preliminary data.</text>
</comment>
<dbReference type="Proteomes" id="UP001214576">
    <property type="component" value="Unassembled WGS sequence"/>
</dbReference>
<evidence type="ECO:0000313" key="1">
    <source>
        <dbReference type="EMBL" id="KAI4539763.1"/>
    </source>
</evidence>
<organism evidence="1 2">
    <name type="scientific">Ovis ammon polii</name>
    <dbReference type="NCBI Taxonomy" id="230172"/>
    <lineage>
        <taxon>Eukaryota</taxon>
        <taxon>Metazoa</taxon>
        <taxon>Chordata</taxon>
        <taxon>Craniata</taxon>
        <taxon>Vertebrata</taxon>
        <taxon>Euteleostomi</taxon>
        <taxon>Mammalia</taxon>
        <taxon>Eutheria</taxon>
        <taxon>Laurasiatheria</taxon>
        <taxon>Artiodactyla</taxon>
        <taxon>Ruminantia</taxon>
        <taxon>Pecora</taxon>
        <taxon>Bovidae</taxon>
        <taxon>Caprinae</taxon>
        <taxon>Ovis</taxon>
    </lineage>
</organism>
<keyword evidence="2" id="KW-1185">Reference proteome</keyword>
<dbReference type="EMBL" id="JAKZEL010000010">
    <property type="protein sequence ID" value="KAI4539763.1"/>
    <property type="molecule type" value="Genomic_DNA"/>
</dbReference>
<name>A0AAD4U3I9_OVIAM</name>
<reference evidence="1" key="1">
    <citation type="submission" date="2022-03" db="EMBL/GenBank/DDBJ databases">
        <title>Genomic analyses of argali, domestic sheep and their hybrids provide insights into chromosomal evolution, heterosis and genetic basis of agronomic traits.</title>
        <authorList>
            <person name="Li M."/>
        </authorList>
    </citation>
    <scope>NUCLEOTIDE SEQUENCE</scope>
    <source>
        <strain evidence="1">CAU-MHL-2022a</strain>
        <tissue evidence="1">Skin</tissue>
    </source>
</reference>
<dbReference type="AlphaFoldDB" id="A0AAD4U3I9"/>
<protein>
    <submittedName>
        <fullName evidence="1">Uncharacterized protein</fullName>
    </submittedName>
</protein>